<dbReference type="PANTHER" id="PTHR21240:SF29">
    <property type="entry name" value="AMIDOHYDROLASE-RELATED DOMAIN-CONTAINING PROTEIN"/>
    <property type="match status" value="1"/>
</dbReference>
<dbReference type="GO" id="GO:0005829">
    <property type="term" value="C:cytosol"/>
    <property type="evidence" value="ECO:0007669"/>
    <property type="project" value="TreeGrafter"/>
</dbReference>
<dbReference type="OrthoDB" id="2832284at2759"/>
<evidence type="ECO:0000256" key="4">
    <source>
        <dbReference type="ARBA" id="ARBA00022833"/>
    </source>
</evidence>
<comment type="similarity">
    <text evidence="1">Belongs to the metallo-dependent hydrolases superfamily. ACMSD family.</text>
</comment>
<keyword evidence="4" id="KW-0862">Zinc</keyword>
<dbReference type="AlphaFoldDB" id="A0A0N0NSB3"/>
<evidence type="ECO:0000256" key="2">
    <source>
        <dbReference type="ARBA" id="ARBA00022723"/>
    </source>
</evidence>
<evidence type="ECO:0000256" key="7">
    <source>
        <dbReference type="ARBA" id="ARBA00038889"/>
    </source>
</evidence>
<comment type="caution">
    <text evidence="10">The sequence shown here is derived from an EMBL/GenBank/DDBJ whole genome shotgun (WGS) entry which is preliminary data.</text>
</comment>
<accession>A0A0N0NSB3</accession>
<dbReference type="InterPro" id="IPR032465">
    <property type="entry name" value="ACMSD"/>
</dbReference>
<evidence type="ECO:0000256" key="1">
    <source>
        <dbReference type="ARBA" id="ARBA00005871"/>
    </source>
</evidence>
<dbReference type="InterPro" id="IPR006680">
    <property type="entry name" value="Amidohydro-rel"/>
</dbReference>
<organism evidence="10 11">
    <name type="scientific">Cyphellophora attinorum</name>
    <dbReference type="NCBI Taxonomy" id="1664694"/>
    <lineage>
        <taxon>Eukaryota</taxon>
        <taxon>Fungi</taxon>
        <taxon>Dikarya</taxon>
        <taxon>Ascomycota</taxon>
        <taxon>Pezizomycotina</taxon>
        <taxon>Eurotiomycetes</taxon>
        <taxon>Chaetothyriomycetidae</taxon>
        <taxon>Chaetothyriales</taxon>
        <taxon>Cyphellophoraceae</taxon>
        <taxon>Cyphellophora</taxon>
    </lineage>
</organism>
<keyword evidence="5 8" id="KW-0456">Lyase</keyword>
<protein>
    <recommendedName>
        <fullName evidence="7">6-methylsalicylate decarboxylase</fullName>
        <ecNumber evidence="7">4.1.1.52</ecNumber>
    </recommendedName>
</protein>
<evidence type="ECO:0000256" key="5">
    <source>
        <dbReference type="ARBA" id="ARBA00023239"/>
    </source>
</evidence>
<dbReference type="STRING" id="1664694.A0A0N0NSB3"/>
<evidence type="ECO:0000313" key="11">
    <source>
        <dbReference type="Proteomes" id="UP000038010"/>
    </source>
</evidence>
<dbReference type="GO" id="GO:0046872">
    <property type="term" value="F:metal ion binding"/>
    <property type="evidence" value="ECO:0007669"/>
    <property type="project" value="UniProtKB-KW"/>
</dbReference>
<dbReference type="RefSeq" id="XP_018006021.1">
    <property type="nucleotide sequence ID" value="XM_018144126.1"/>
</dbReference>
<dbReference type="Gene3D" id="3.20.20.140">
    <property type="entry name" value="Metal-dependent hydrolases"/>
    <property type="match status" value="1"/>
</dbReference>
<keyword evidence="2" id="KW-0479">Metal-binding</keyword>
<dbReference type="EC" id="4.1.1.52" evidence="7"/>
<dbReference type="GeneID" id="28735995"/>
<evidence type="ECO:0000256" key="6">
    <source>
        <dbReference type="ARBA" id="ARBA00036832"/>
    </source>
</evidence>
<feature type="domain" description="Amidohydrolase-related" evidence="9">
    <location>
        <begin position="10"/>
        <end position="323"/>
    </location>
</feature>
<comment type="catalytic activity">
    <reaction evidence="6">
        <text>6-methylsalicylate + H(+) = 3-methylphenol + CO2</text>
        <dbReference type="Rhea" id="RHEA:23112"/>
        <dbReference type="ChEBI" id="CHEBI:15378"/>
        <dbReference type="ChEBI" id="CHEBI:16526"/>
        <dbReference type="ChEBI" id="CHEBI:17231"/>
        <dbReference type="ChEBI" id="CHEBI:36658"/>
        <dbReference type="EC" id="4.1.1.52"/>
    </reaction>
    <physiologicalReaction direction="left-to-right" evidence="6">
        <dbReference type="Rhea" id="RHEA:23113"/>
    </physiologicalReaction>
</comment>
<evidence type="ECO:0000259" key="9">
    <source>
        <dbReference type="Pfam" id="PF04909"/>
    </source>
</evidence>
<dbReference type="VEuPathDB" id="FungiDB:AB675_401"/>
<dbReference type="GO" id="GO:0019748">
    <property type="term" value="P:secondary metabolic process"/>
    <property type="evidence" value="ECO:0007669"/>
    <property type="project" value="TreeGrafter"/>
</dbReference>
<evidence type="ECO:0000256" key="3">
    <source>
        <dbReference type="ARBA" id="ARBA00022793"/>
    </source>
</evidence>
<dbReference type="GO" id="GO:0047596">
    <property type="term" value="F:6-methylsalicylate decarboxylase activity"/>
    <property type="evidence" value="ECO:0007669"/>
    <property type="project" value="UniProtKB-EC"/>
</dbReference>
<dbReference type="GO" id="GO:0016787">
    <property type="term" value="F:hydrolase activity"/>
    <property type="evidence" value="ECO:0007669"/>
    <property type="project" value="InterPro"/>
</dbReference>
<keyword evidence="11" id="KW-1185">Reference proteome</keyword>
<evidence type="ECO:0000313" key="10">
    <source>
        <dbReference type="EMBL" id="KPI46058.1"/>
    </source>
</evidence>
<dbReference type="SUPFAM" id="SSF51556">
    <property type="entry name" value="Metallo-dependent hydrolases"/>
    <property type="match status" value="1"/>
</dbReference>
<evidence type="ECO:0000256" key="8">
    <source>
        <dbReference type="RuleBase" id="RU366045"/>
    </source>
</evidence>
<sequence>MTKASNIFQVDVHTHPIPDFYKEALVAAGYNATSTGDVFVDGFRTPNFTIDSYLQERIADAYNYSILSITAPGVSFLKGNYQAASLARRLNDQMSTWAKEYPQQLGAFGILPLPDTEASLAEIKYCLDELHFEGIGLYTNVNGAYLGDPSLDPIMEELDRRGATAFVHPAGPPQSPALPGMSLPVIEYTFDTTRAIANLLFTQTRRRYPNINLIFSHGGGALPFLADRLAVQTTLPFQGGRNFNESYAELQTYYYDTAVTLGNPQFAALKEFVGADRLLTGSDYPYVPGPLVPWIQGRFAKYDGFTDQDREKIGWRNAFKLFPGLAKKFPELDSGPA</sequence>
<dbReference type="PANTHER" id="PTHR21240">
    <property type="entry name" value="2-AMINO-3-CARBOXYLMUCONATE-6-SEMIALDEHYDE DECARBOXYLASE"/>
    <property type="match status" value="1"/>
</dbReference>
<reference evidence="10 11" key="1">
    <citation type="submission" date="2015-06" db="EMBL/GenBank/DDBJ databases">
        <title>Draft genome of the ant-associated black yeast Phialophora attae CBS 131958.</title>
        <authorList>
            <person name="Moreno L.F."/>
            <person name="Stielow B.J."/>
            <person name="de Hoog S."/>
            <person name="Vicente V.A."/>
            <person name="Weiss V.A."/>
            <person name="de Vries M."/>
            <person name="Cruz L.M."/>
            <person name="Souza E.M."/>
        </authorList>
    </citation>
    <scope>NUCLEOTIDE SEQUENCE [LARGE SCALE GENOMIC DNA]</scope>
    <source>
        <strain evidence="10 11">CBS 131958</strain>
    </source>
</reference>
<name>A0A0N0NSB3_9EURO</name>
<gene>
    <name evidence="10" type="ORF">AB675_401</name>
</gene>
<proteinExistence type="inferred from homology"/>
<dbReference type="EMBL" id="LFJN01000001">
    <property type="protein sequence ID" value="KPI46058.1"/>
    <property type="molecule type" value="Genomic_DNA"/>
</dbReference>
<dbReference type="Proteomes" id="UP000038010">
    <property type="component" value="Unassembled WGS sequence"/>
</dbReference>
<dbReference type="Pfam" id="PF04909">
    <property type="entry name" value="Amidohydro_2"/>
    <property type="match status" value="1"/>
</dbReference>
<keyword evidence="3 8" id="KW-0210">Decarboxylase</keyword>
<dbReference type="InterPro" id="IPR032466">
    <property type="entry name" value="Metal_Hydrolase"/>
</dbReference>